<evidence type="ECO:0000313" key="3">
    <source>
        <dbReference type="EMBL" id="OGG07728.1"/>
    </source>
</evidence>
<proteinExistence type="predicted"/>
<comment type="caution">
    <text evidence="3">The sequence shown here is derived from an EMBL/GenBank/DDBJ whole genome shotgun (WGS) entry which is preliminary data.</text>
</comment>
<feature type="chain" id="PRO_5009522826" description="MacB-like periplasmic core domain-containing protein" evidence="2">
    <location>
        <begin position="23"/>
        <end position="251"/>
    </location>
</feature>
<feature type="transmembrane region" description="Helical" evidence="1">
    <location>
        <begin position="223"/>
        <end position="249"/>
    </location>
</feature>
<protein>
    <recommendedName>
        <fullName evidence="5">MacB-like periplasmic core domain-containing protein</fullName>
    </recommendedName>
</protein>
<name>A0A1F5Z5K6_9BACT</name>
<keyword evidence="1" id="KW-0472">Membrane</keyword>
<accession>A0A1F5Z5K6</accession>
<keyword evidence="2" id="KW-0732">Signal</keyword>
<evidence type="ECO:0000256" key="2">
    <source>
        <dbReference type="SAM" id="SignalP"/>
    </source>
</evidence>
<feature type="signal peptide" evidence="2">
    <location>
        <begin position="1"/>
        <end position="22"/>
    </location>
</feature>
<gene>
    <name evidence="3" type="ORF">A2872_02070</name>
</gene>
<dbReference type="STRING" id="1798377.A2872_02070"/>
<reference evidence="3 4" key="1">
    <citation type="journal article" date="2016" name="Nat. Commun.">
        <title>Thousands of microbial genomes shed light on interconnected biogeochemical processes in an aquifer system.</title>
        <authorList>
            <person name="Anantharaman K."/>
            <person name="Brown C.T."/>
            <person name="Hug L.A."/>
            <person name="Sharon I."/>
            <person name="Castelle C.J."/>
            <person name="Probst A.J."/>
            <person name="Thomas B.C."/>
            <person name="Singh A."/>
            <person name="Wilkins M.J."/>
            <person name="Karaoz U."/>
            <person name="Brodie E.L."/>
            <person name="Williams K.H."/>
            <person name="Hubbard S.S."/>
            <person name="Banfield J.F."/>
        </authorList>
    </citation>
    <scope>NUCLEOTIDE SEQUENCE [LARGE SCALE GENOMIC DNA]</scope>
</reference>
<evidence type="ECO:0000256" key="1">
    <source>
        <dbReference type="SAM" id="Phobius"/>
    </source>
</evidence>
<dbReference type="AlphaFoldDB" id="A0A1F5Z5K6"/>
<dbReference type="EMBL" id="MFJG01000002">
    <property type="protein sequence ID" value="OGG07728.1"/>
    <property type="molecule type" value="Genomic_DNA"/>
</dbReference>
<organism evidence="3 4">
    <name type="scientific">Candidatus Gottesmanbacteria bacterium RIFCSPHIGHO2_01_FULL_42_12</name>
    <dbReference type="NCBI Taxonomy" id="1798377"/>
    <lineage>
        <taxon>Bacteria</taxon>
        <taxon>Candidatus Gottesmaniibacteriota</taxon>
    </lineage>
</organism>
<evidence type="ECO:0000313" key="4">
    <source>
        <dbReference type="Proteomes" id="UP000178681"/>
    </source>
</evidence>
<keyword evidence="1" id="KW-1133">Transmembrane helix</keyword>
<evidence type="ECO:0008006" key="5">
    <source>
        <dbReference type="Google" id="ProtNLM"/>
    </source>
</evidence>
<sequence length="251" mass="26960">MTKIILFFFVFSFLFSTSRVFGASPAVEIATIQQINDPGAVDGDIISITDQGMVRSSTTADIHLFGILTDNPLAVWRDPNATGSAVVRNGIVEVNVTDAEGPIKRGDYVTSSETAGKGKKAIRSGYVIGQATADGQGGRVLVALRIEYAEVTTPRSANRLFEMLGATFFKNVQDPSKFAEIIRYILAAIVVILSFLFGFLTFSRSIPKSIEAIGRNPLSRNSILISIGINVFLTIACGLIGLVAALLIIRL</sequence>
<keyword evidence="1" id="KW-0812">Transmembrane</keyword>
<feature type="transmembrane region" description="Helical" evidence="1">
    <location>
        <begin position="181"/>
        <end position="202"/>
    </location>
</feature>
<dbReference type="Proteomes" id="UP000178681">
    <property type="component" value="Unassembled WGS sequence"/>
</dbReference>